<accession>A0A343UMS2</accession>
<keyword evidence="1" id="KW-1133">Transmembrane helix</keyword>
<proteinExistence type="predicted"/>
<reference evidence="2" key="2">
    <citation type="journal article" date="2018" name="Int. J. Biol. Macromol.">
        <title>Higher tRNA gene duplication in mitogenomes of praying mantises (Dictyoptera, Mantodea) and the phylogeny within Mantodea.</title>
        <authorList>
            <person name="Zhang L.-P."/>
            <person name="Yu D.-N."/>
            <person name="Storey K.B."/>
            <person name="Cheng H.-Y."/>
            <person name="Zhang J.-Y."/>
        </authorList>
    </citation>
    <scope>NUCLEOTIDE SEQUENCE</scope>
</reference>
<evidence type="ECO:0000313" key="2">
    <source>
        <dbReference type="EMBL" id="AVE15572.1"/>
    </source>
</evidence>
<dbReference type="EMBL" id="KY689122">
    <property type="protein sequence ID" value="AVE15572.1"/>
    <property type="molecule type" value="Genomic_DNA"/>
</dbReference>
<feature type="transmembrane region" description="Helical" evidence="1">
    <location>
        <begin position="12"/>
        <end position="30"/>
    </location>
</feature>
<geneLocation type="mitochondrion" evidence="2"/>
<evidence type="ECO:0000256" key="1">
    <source>
        <dbReference type="SAM" id="Phobius"/>
    </source>
</evidence>
<name>A0A343UMS2_9NEOP</name>
<reference evidence="2" key="1">
    <citation type="submission" date="2017-02" db="EMBL/GenBank/DDBJ databases">
        <authorList>
            <person name="Peterson S.W."/>
        </authorList>
    </citation>
    <scope>NUCLEOTIDE SEQUENCE</scope>
</reference>
<keyword evidence="1" id="KW-0812">Transmembrane</keyword>
<dbReference type="AlphaFoldDB" id="A0A343UMS2"/>
<keyword evidence="2" id="KW-0496">Mitochondrion</keyword>
<protein>
    <submittedName>
        <fullName evidence="2">ATP synthase F0 subunit 8</fullName>
    </submittedName>
</protein>
<gene>
    <name evidence="2" type="primary">ATP8</name>
</gene>
<sequence>MPQMMPMSWMCLMLYFTFMLMFFNIMTYYININKPLFKCSFSYKTITSMFNW</sequence>
<organism evidence="2">
    <name type="scientific">Metallyticus sp. JZ-2017</name>
    <dbReference type="NCBI Taxonomy" id="2033292"/>
    <lineage>
        <taxon>Eukaryota</taxon>
        <taxon>Metazoa</taxon>
        <taxon>Ecdysozoa</taxon>
        <taxon>Arthropoda</taxon>
        <taxon>Hexapoda</taxon>
        <taxon>Insecta</taxon>
        <taxon>Pterygota</taxon>
        <taxon>Neoptera</taxon>
        <taxon>Polyneoptera</taxon>
        <taxon>Dictyoptera</taxon>
        <taxon>Mantodea</taxon>
        <taxon>Eumantodea</taxon>
        <taxon>Metallyticoidea</taxon>
        <taxon>Metallyticidae</taxon>
        <taxon>Metallyticus</taxon>
    </lineage>
</organism>
<keyword evidence="1" id="KW-0472">Membrane</keyword>